<dbReference type="AlphaFoldDB" id="D5AI29"/>
<dbReference type="InterPro" id="IPR038662">
    <property type="entry name" value="ATP_synth_F0_csu_sf"/>
</dbReference>
<sequence>MSLGALALGLACLGVSIGEGLLVASYLSSTARQPEMQSKLMAGVFLGVAFIEGTFFANLGYDICLKIVENREIEKGGTSIGRTFKSNPYPWSRNL</sequence>
<dbReference type="InterPro" id="IPR002379">
    <property type="entry name" value="ATPase_proteolipid_c-like_dom"/>
</dbReference>
<dbReference type="NCBIfam" id="NF009996">
    <property type="entry name" value="PRK13466.1"/>
    <property type="match status" value="1"/>
</dbReference>
<evidence type="ECO:0000256" key="3">
    <source>
        <dbReference type="ARBA" id="ARBA00022448"/>
    </source>
</evidence>
<evidence type="ECO:0000256" key="1">
    <source>
        <dbReference type="ARBA" id="ARBA00004141"/>
    </source>
</evidence>
<dbReference type="PROSITE" id="PS00605">
    <property type="entry name" value="ATPASE_C"/>
    <property type="match status" value="1"/>
</dbReference>
<keyword evidence="7 11" id="KW-1133">Transmembrane helix</keyword>
<keyword evidence="4 11" id="KW-0138">CF(0)</keyword>
<keyword evidence="11" id="KW-1003">Cell membrane</keyword>
<keyword evidence="6 11" id="KW-0375">Hydrogen ion transport</keyword>
<comment type="function">
    <text evidence="11">Key component of the F(0) channel; it plays a direct role in translocation across the membrane. A homomeric c-ring of between 10-14 subunits forms the central stalk rotor element with the F(1) delta and epsilon subunits.</text>
</comment>
<comment type="subcellular location">
    <subcellularLocation>
        <location evidence="11">Cell membrane</location>
        <topology evidence="11">Multi-pass membrane protein</topology>
    </subcellularLocation>
    <subcellularLocation>
        <location evidence="1">Membrane</location>
        <topology evidence="1">Multi-pass membrane protein</topology>
    </subcellularLocation>
</comment>
<feature type="site" description="Reversibly protonated during proton transport" evidence="11">
    <location>
        <position position="52"/>
    </location>
</feature>
<comment type="function">
    <text evidence="11">F(1)F(0) ATP synthase produces ATP from ADP in the presence of a proton or sodium gradient. F-type ATPases consist of two structural domains, F(1) containing the extramembraneous catalytic core and F(0) containing the membrane proton channel, linked together by a central stalk and a peripheral stalk. During catalysis, ATP synthesis in the catalytic domain of F(1) is coupled via a rotary mechanism of the central stalk subunits to proton translocation.</text>
</comment>
<evidence type="ECO:0000256" key="11">
    <source>
        <dbReference type="HAMAP-Rule" id="MF_01396"/>
    </source>
</evidence>
<evidence type="ECO:0000256" key="2">
    <source>
        <dbReference type="ARBA" id="ARBA00006704"/>
    </source>
</evidence>
<dbReference type="Pfam" id="PF00137">
    <property type="entry name" value="ATP-synt_C"/>
    <property type="match status" value="1"/>
</dbReference>
<feature type="transmembrane region" description="Helical" evidence="11">
    <location>
        <begin position="42"/>
        <end position="61"/>
    </location>
</feature>
<feature type="domain" description="V-ATPase proteolipid subunit C-like" evidence="12">
    <location>
        <begin position="5"/>
        <end position="54"/>
    </location>
</feature>
<dbReference type="GO" id="GO:0045259">
    <property type="term" value="C:proton-transporting ATP synthase complex"/>
    <property type="evidence" value="ECO:0007669"/>
    <property type="project" value="UniProtKB-KW"/>
</dbReference>
<dbReference type="GO" id="GO:0046933">
    <property type="term" value="F:proton-transporting ATP synthase activity, rotational mechanism"/>
    <property type="evidence" value="ECO:0007669"/>
    <property type="project" value="UniProtKB-UniRule"/>
</dbReference>
<keyword evidence="3 11" id="KW-0813">Transport</keyword>
<dbReference type="InterPro" id="IPR035921">
    <property type="entry name" value="F/V-ATP_Csub_sf"/>
</dbReference>
<dbReference type="EMBL" id="CP000837">
    <property type="protein sequence ID" value="ADE31494.1"/>
    <property type="molecule type" value="Genomic_DNA"/>
</dbReference>
<dbReference type="HOGENOM" id="CLU_2371536_0_0_9"/>
<evidence type="ECO:0000256" key="9">
    <source>
        <dbReference type="ARBA" id="ARBA00023121"/>
    </source>
</evidence>
<keyword evidence="8 11" id="KW-0406">Ion transport</keyword>
<reference evidence="13 14" key="1">
    <citation type="journal article" date="2009" name="J. Infect. Dis.">
        <title>Clinical, experimental, and genomic differences between intermediately pathogenic, highly pathogenic, and epidemic Streptococcus suis.</title>
        <authorList>
            <person name="Ye C."/>
            <person name="Zheng H."/>
            <person name="Zhang J."/>
            <person name="Jing H."/>
            <person name="Wang L."/>
            <person name="Xiong Y."/>
            <person name="Wang W."/>
            <person name="Zhou Z."/>
            <person name="Sun Q."/>
            <person name="Luo X."/>
            <person name="Du H."/>
            <person name="Gottschalk M."/>
            <person name="Xu J."/>
        </authorList>
    </citation>
    <scope>NUCLEOTIDE SEQUENCE [LARGE SCALE GENOMIC DNA]</scope>
    <source>
        <strain evidence="13 14">GZ1</strain>
    </source>
</reference>
<keyword evidence="11" id="KW-0066">ATP synthesis</keyword>
<dbReference type="InterPro" id="IPR000454">
    <property type="entry name" value="ATP_synth_F0_csu"/>
</dbReference>
<name>D5AI29_STRGZ</name>
<dbReference type="Proteomes" id="UP000002359">
    <property type="component" value="Chromosome"/>
</dbReference>
<keyword evidence="10 11" id="KW-0472">Membrane</keyword>
<dbReference type="SUPFAM" id="SSF81333">
    <property type="entry name" value="F1F0 ATP synthase subunit C"/>
    <property type="match status" value="1"/>
</dbReference>
<evidence type="ECO:0000259" key="12">
    <source>
        <dbReference type="Pfam" id="PF00137"/>
    </source>
</evidence>
<evidence type="ECO:0000256" key="4">
    <source>
        <dbReference type="ARBA" id="ARBA00022547"/>
    </source>
</evidence>
<comment type="subunit">
    <text evidence="11">F-type ATPases have 2 components, F(1) - the catalytic core - and F(0) - the membrane proton channel. F(1) has five subunits: alpha(3), beta(3), gamma(1), delta(1), epsilon(1). F(0) has three main subunits: a(1), b(2) and c(10-14). The alpha and beta chains form an alternating ring which encloses part of the gamma chain. F(1) is attached to F(0) by a central stalk formed by the gamma and epsilon chains, while a peripheral stalk is formed by the delta and b chains.</text>
</comment>
<dbReference type="HAMAP" id="MF_01396">
    <property type="entry name" value="ATP_synth_c_bact"/>
    <property type="match status" value="1"/>
</dbReference>
<evidence type="ECO:0000313" key="14">
    <source>
        <dbReference type="Proteomes" id="UP000002359"/>
    </source>
</evidence>
<organism evidence="13 14">
    <name type="scientific">Streptococcus suis (strain GZ1)</name>
    <dbReference type="NCBI Taxonomy" id="423211"/>
    <lineage>
        <taxon>Bacteria</taxon>
        <taxon>Bacillati</taxon>
        <taxon>Bacillota</taxon>
        <taxon>Bacilli</taxon>
        <taxon>Lactobacillales</taxon>
        <taxon>Streptococcaceae</taxon>
        <taxon>Streptococcus</taxon>
    </lineage>
</organism>
<comment type="caution">
    <text evidence="11">Lacks conserved residue(s) required for the propagation of feature annotation.</text>
</comment>
<dbReference type="GO" id="GO:0005886">
    <property type="term" value="C:plasma membrane"/>
    <property type="evidence" value="ECO:0007669"/>
    <property type="project" value="UniProtKB-SubCell"/>
</dbReference>
<protein>
    <recommendedName>
        <fullName evidence="11">ATP synthase subunit c</fullName>
    </recommendedName>
    <alternativeName>
        <fullName evidence="11">ATP synthase F(0) sector subunit c</fullName>
    </alternativeName>
    <alternativeName>
        <fullName evidence="11">F-type ATPase subunit c</fullName>
        <shortName evidence="11">F-ATPase subunit c</shortName>
    </alternativeName>
    <alternativeName>
        <fullName evidence="11">Lipid-binding protein</fullName>
    </alternativeName>
</protein>
<dbReference type="GO" id="GO:0008289">
    <property type="term" value="F:lipid binding"/>
    <property type="evidence" value="ECO:0007669"/>
    <property type="project" value="UniProtKB-KW"/>
</dbReference>
<dbReference type="Gene3D" id="1.20.20.10">
    <property type="entry name" value="F1F0 ATP synthase subunit C"/>
    <property type="match status" value="1"/>
</dbReference>
<evidence type="ECO:0000256" key="10">
    <source>
        <dbReference type="ARBA" id="ARBA00023136"/>
    </source>
</evidence>
<dbReference type="InterPro" id="IPR020537">
    <property type="entry name" value="ATP_synth_F0_csu_DDCD_BS"/>
</dbReference>
<dbReference type="PRINTS" id="PR00124">
    <property type="entry name" value="ATPASEC"/>
</dbReference>
<evidence type="ECO:0000256" key="5">
    <source>
        <dbReference type="ARBA" id="ARBA00022692"/>
    </source>
</evidence>
<accession>D5AI29</accession>
<dbReference type="CDD" id="cd18121">
    <property type="entry name" value="ATP-synt_Fo_c"/>
    <property type="match status" value="1"/>
</dbReference>
<dbReference type="KEGG" id="ssw:SSGZ1_1037"/>
<dbReference type="GO" id="GO:0033177">
    <property type="term" value="C:proton-transporting two-sector ATPase complex, proton-transporting domain"/>
    <property type="evidence" value="ECO:0007669"/>
    <property type="project" value="InterPro"/>
</dbReference>
<proteinExistence type="inferred from homology"/>
<evidence type="ECO:0000256" key="7">
    <source>
        <dbReference type="ARBA" id="ARBA00022989"/>
    </source>
</evidence>
<keyword evidence="5 11" id="KW-0812">Transmembrane</keyword>
<keyword evidence="9 11" id="KW-0446">Lipid-binding</keyword>
<evidence type="ECO:0000256" key="8">
    <source>
        <dbReference type="ARBA" id="ARBA00023065"/>
    </source>
</evidence>
<gene>
    <name evidence="11" type="primary">atpE</name>
    <name evidence="13" type="ordered locus">SSGZ1_1037</name>
</gene>
<evidence type="ECO:0000313" key="13">
    <source>
        <dbReference type="EMBL" id="ADE31494.1"/>
    </source>
</evidence>
<comment type="similarity">
    <text evidence="2 11">Belongs to the ATPase C chain family.</text>
</comment>
<dbReference type="PATRIC" id="fig|423211.3.peg.1020"/>
<evidence type="ECO:0000256" key="6">
    <source>
        <dbReference type="ARBA" id="ARBA00022781"/>
    </source>
</evidence>